<evidence type="ECO:0000256" key="3">
    <source>
        <dbReference type="SAM" id="Coils"/>
    </source>
</evidence>
<reference evidence="6 7" key="1">
    <citation type="submission" date="2020-09" db="EMBL/GenBank/DDBJ databases">
        <title>Methylomonas albis sp. nov. and Methylomonas fluvii sp. nov.: Two cold-adapted methanotrophs from the River Elbe and an amended description of Methylovulum psychrotolerans strain Eb1.</title>
        <authorList>
            <person name="Bussmann I.K."/>
            <person name="Klings K.-W."/>
            <person name="Warnstedt J."/>
            <person name="Hoppert M."/>
            <person name="Saborowski A."/>
            <person name="Horn F."/>
            <person name="Liebner S."/>
        </authorList>
    </citation>
    <scope>NUCLEOTIDE SEQUENCE [LARGE SCALE GENOMIC DNA]</scope>
    <source>
        <strain evidence="6 7">EbA</strain>
    </source>
</reference>
<feature type="domain" description="Multidrug resistance protein MdtA-like C-terminal permuted SH3" evidence="5">
    <location>
        <begin position="274"/>
        <end position="333"/>
    </location>
</feature>
<dbReference type="Gene3D" id="2.40.420.20">
    <property type="match status" value="1"/>
</dbReference>
<evidence type="ECO:0000259" key="4">
    <source>
        <dbReference type="Pfam" id="PF25944"/>
    </source>
</evidence>
<organism evidence="6 7">
    <name type="scientific">Methylomonas albis</name>
    <dbReference type="NCBI Taxonomy" id="1854563"/>
    <lineage>
        <taxon>Bacteria</taxon>
        <taxon>Pseudomonadati</taxon>
        <taxon>Pseudomonadota</taxon>
        <taxon>Gammaproteobacteria</taxon>
        <taxon>Methylococcales</taxon>
        <taxon>Methylococcaceae</taxon>
        <taxon>Methylomonas</taxon>
    </lineage>
</organism>
<accession>A0ABR9D199</accession>
<gene>
    <name evidence="6" type="ORF">IE877_13605</name>
</gene>
<sequence>MGPIRFQREKFAGSLCLRRPRFVRVTSFRPNRGSKHRLSHDLTPCRDALQVFSASLRKPARRYGYRGLKIFTSLALRFQDFQRELQKANAAHKSAQANLKAAEVEVINVSRLLEKNIVAEGELAIVKAKVEALKANVDEAAANKEQVALNLSFAQIKAPFSGFVNRIPNKVGSLIADGDMLTSISDNQEVFAYFNLSEIDYLNYVSANDKQTDSVSLKLANHVLYPHAGKIEMIESEFDHSTGNIAFRARFANPERLLKHGSNGKIIVNKPLKQALFVPQKSTFEVQDKLYVYVVNTDGVLEQRNIVPKMRFPDFYVIESGLSEHDSIVYEGVESMKDGDKIHAKPIDLAQALPSSN</sequence>
<keyword evidence="7" id="KW-1185">Reference proteome</keyword>
<evidence type="ECO:0000256" key="2">
    <source>
        <dbReference type="ARBA" id="ARBA00009477"/>
    </source>
</evidence>
<dbReference type="Proteomes" id="UP000652176">
    <property type="component" value="Unassembled WGS sequence"/>
</dbReference>
<evidence type="ECO:0000256" key="1">
    <source>
        <dbReference type="ARBA" id="ARBA00004519"/>
    </source>
</evidence>
<dbReference type="Gene3D" id="2.40.50.100">
    <property type="match status" value="1"/>
</dbReference>
<dbReference type="PANTHER" id="PTHR30158:SF23">
    <property type="entry name" value="MULTIDRUG RESISTANCE PROTEIN MEXA"/>
    <property type="match status" value="1"/>
</dbReference>
<evidence type="ECO:0000259" key="5">
    <source>
        <dbReference type="Pfam" id="PF25967"/>
    </source>
</evidence>
<comment type="caution">
    <text evidence="6">The sequence shown here is derived from an EMBL/GenBank/DDBJ whole genome shotgun (WGS) entry which is preliminary data.</text>
</comment>
<feature type="coiled-coil region" evidence="3">
    <location>
        <begin position="78"/>
        <end position="150"/>
    </location>
</feature>
<name>A0ABR9D199_9GAMM</name>
<evidence type="ECO:0000313" key="7">
    <source>
        <dbReference type="Proteomes" id="UP000652176"/>
    </source>
</evidence>
<dbReference type="InterPro" id="IPR006143">
    <property type="entry name" value="RND_pump_MFP"/>
</dbReference>
<dbReference type="Gene3D" id="1.10.287.470">
    <property type="entry name" value="Helix hairpin bin"/>
    <property type="match status" value="1"/>
</dbReference>
<comment type="similarity">
    <text evidence="2">Belongs to the membrane fusion protein (MFP) (TC 8.A.1) family.</text>
</comment>
<dbReference type="InterPro" id="IPR058627">
    <property type="entry name" value="MdtA-like_C"/>
</dbReference>
<dbReference type="EMBL" id="JACXSS010000001">
    <property type="protein sequence ID" value="MBD9356899.1"/>
    <property type="molecule type" value="Genomic_DNA"/>
</dbReference>
<comment type="subcellular location">
    <subcellularLocation>
        <location evidence="1">Cell inner membrane</location>
        <topology evidence="1">Lipid-anchor</topology>
    </subcellularLocation>
</comment>
<dbReference type="SUPFAM" id="SSF111369">
    <property type="entry name" value="HlyD-like secretion proteins"/>
    <property type="match status" value="1"/>
</dbReference>
<dbReference type="Pfam" id="PF25967">
    <property type="entry name" value="RND-MFP_C"/>
    <property type="match status" value="1"/>
</dbReference>
<feature type="domain" description="Multidrug resistance protein MdtA-like beta-barrel" evidence="4">
    <location>
        <begin position="194"/>
        <end position="259"/>
    </location>
</feature>
<proteinExistence type="inferred from homology"/>
<dbReference type="Gene3D" id="2.40.30.170">
    <property type="match status" value="1"/>
</dbReference>
<dbReference type="PANTHER" id="PTHR30158">
    <property type="entry name" value="ACRA/E-RELATED COMPONENT OF DRUG EFFLUX TRANSPORTER"/>
    <property type="match status" value="1"/>
</dbReference>
<protein>
    <submittedName>
        <fullName evidence="6">Efflux RND transporter periplasmic adaptor subunit</fullName>
    </submittedName>
</protein>
<dbReference type="Pfam" id="PF25944">
    <property type="entry name" value="Beta-barrel_RND"/>
    <property type="match status" value="1"/>
</dbReference>
<keyword evidence="3" id="KW-0175">Coiled coil</keyword>
<dbReference type="InterPro" id="IPR058626">
    <property type="entry name" value="MdtA-like_b-barrel"/>
</dbReference>
<evidence type="ECO:0000313" key="6">
    <source>
        <dbReference type="EMBL" id="MBD9356899.1"/>
    </source>
</evidence>
<dbReference type="NCBIfam" id="TIGR01730">
    <property type="entry name" value="RND_mfp"/>
    <property type="match status" value="1"/>
</dbReference>